<reference evidence="5" key="1">
    <citation type="journal article" date="2019" name="Mol. Biol. Evol.">
        <title>Blast fungal genomes show frequent chromosomal changes, gene gains and losses, and effector gene turnover.</title>
        <authorList>
            <person name="Gomez Luciano L.B."/>
            <person name="Jason Tsai I."/>
            <person name="Chuma I."/>
            <person name="Tosa Y."/>
            <person name="Chen Y.H."/>
            <person name="Li J.Y."/>
            <person name="Li M.Y."/>
            <person name="Jade Lu M.Y."/>
            <person name="Nakayashiki H."/>
            <person name="Li W.H."/>
        </authorList>
    </citation>
    <scope>NUCLEOTIDE SEQUENCE</scope>
    <source>
        <strain evidence="5">NI907</strain>
    </source>
</reference>
<dbReference type="Gene3D" id="2.170.270.10">
    <property type="entry name" value="SET domain"/>
    <property type="match status" value="1"/>
</dbReference>
<reference evidence="5" key="2">
    <citation type="submission" date="2019-10" db="EMBL/GenBank/DDBJ databases">
        <authorList>
            <consortium name="NCBI Genome Project"/>
        </authorList>
    </citation>
    <scope>NUCLEOTIDE SEQUENCE</scope>
    <source>
        <strain evidence="5">NI907</strain>
    </source>
</reference>
<evidence type="ECO:0000313" key="4">
    <source>
        <dbReference type="Proteomes" id="UP000515153"/>
    </source>
</evidence>
<feature type="compositionally biased region" description="Low complexity" evidence="1">
    <location>
        <begin position="65"/>
        <end position="82"/>
    </location>
</feature>
<accession>A0A6P8B0V2</accession>
<dbReference type="PANTHER" id="PTHR47332">
    <property type="entry name" value="SET DOMAIN-CONTAINING PROTEIN 5"/>
    <property type="match status" value="1"/>
</dbReference>
<proteinExistence type="predicted"/>
<dbReference type="SUPFAM" id="SSF82199">
    <property type="entry name" value="SET domain"/>
    <property type="match status" value="1"/>
</dbReference>
<dbReference type="InterPro" id="IPR053185">
    <property type="entry name" value="SET_domain_protein"/>
</dbReference>
<feature type="signal peptide" evidence="2">
    <location>
        <begin position="1"/>
        <end position="27"/>
    </location>
</feature>
<evidence type="ECO:0000256" key="1">
    <source>
        <dbReference type="SAM" id="MobiDB-lite"/>
    </source>
</evidence>
<gene>
    <name evidence="5" type="ORF">PgNI_07227</name>
</gene>
<dbReference type="PANTHER" id="PTHR47332:SF6">
    <property type="entry name" value="SET DOMAIN-CONTAINING PROTEIN"/>
    <property type="match status" value="1"/>
</dbReference>
<feature type="domain" description="SET" evidence="3">
    <location>
        <begin position="138"/>
        <end position="291"/>
    </location>
</feature>
<feature type="chain" id="PRO_5027552453" description="SET domain-containing protein" evidence="2">
    <location>
        <begin position="28"/>
        <end position="430"/>
    </location>
</feature>
<dbReference type="RefSeq" id="XP_030980851.1">
    <property type="nucleotide sequence ID" value="XM_031127242.1"/>
</dbReference>
<dbReference type="CDD" id="cd20071">
    <property type="entry name" value="SET_SMYD"/>
    <property type="match status" value="1"/>
</dbReference>
<dbReference type="Pfam" id="PF00856">
    <property type="entry name" value="SET"/>
    <property type="match status" value="1"/>
</dbReference>
<dbReference type="InterPro" id="IPR046341">
    <property type="entry name" value="SET_dom_sf"/>
</dbReference>
<dbReference type="SMART" id="SM00317">
    <property type="entry name" value="SET"/>
    <property type="match status" value="1"/>
</dbReference>
<dbReference type="InterPro" id="IPR001214">
    <property type="entry name" value="SET_dom"/>
</dbReference>
<dbReference type="AlphaFoldDB" id="A0A6P8B0V2"/>
<feature type="region of interest" description="Disordered" evidence="1">
    <location>
        <begin position="55"/>
        <end position="82"/>
    </location>
</feature>
<dbReference type="KEGG" id="pgri:PgNI_07227"/>
<name>A0A6P8B0V2_PYRGI</name>
<sequence>MKGLSLSFSVFAPVAVAAAFFTPIAAAEPETAATCPRDGGLYSLLLPICPRAVSGNSARPKTPNPTDDAPAQPDPTAAATAQSWDGPHGCVGAYCVFANPNFGNGGIVLVTTKGNAKRVKALRPDTATTTNKGKNAKRPFRAQAIAGKGIGLVAKQPIARGELVMAETPAILVHKLALEEPTDIYFPGLELAVSKMTPATRKTFMAQGTQGDFQGAMGIMDRLFTNSFQMALSGVGADNKAGFHYGNFPNVSKLNHDCRPNMVFHIDNNLVHRTHAVRDIQPGEELTISYVDQMDPARDRQARTRSSLGFVCGCAHCSLSAAEAAASEGRVQRIKKLERSLGRALEGVGLSSGEAKKKVAMVEELLSLYQIERLESKISGAWTRAARIYEKAGEIELAKNFAALAAKGLEMEHGKSFPEIESMKRLAHVS</sequence>
<evidence type="ECO:0000256" key="2">
    <source>
        <dbReference type="SAM" id="SignalP"/>
    </source>
</evidence>
<evidence type="ECO:0000259" key="3">
    <source>
        <dbReference type="PROSITE" id="PS50280"/>
    </source>
</evidence>
<protein>
    <recommendedName>
        <fullName evidence="3">SET domain-containing protein</fullName>
    </recommendedName>
</protein>
<reference evidence="5" key="3">
    <citation type="submission" date="2025-08" db="UniProtKB">
        <authorList>
            <consortium name="RefSeq"/>
        </authorList>
    </citation>
    <scope>IDENTIFICATION</scope>
    <source>
        <strain evidence="5">NI907</strain>
    </source>
</reference>
<evidence type="ECO:0000313" key="5">
    <source>
        <dbReference type="RefSeq" id="XP_030980851.1"/>
    </source>
</evidence>
<dbReference type="PROSITE" id="PS50280">
    <property type="entry name" value="SET"/>
    <property type="match status" value="1"/>
</dbReference>
<organism evidence="4 5">
    <name type="scientific">Pyricularia grisea</name>
    <name type="common">Crabgrass-specific blast fungus</name>
    <name type="synonym">Magnaporthe grisea</name>
    <dbReference type="NCBI Taxonomy" id="148305"/>
    <lineage>
        <taxon>Eukaryota</taxon>
        <taxon>Fungi</taxon>
        <taxon>Dikarya</taxon>
        <taxon>Ascomycota</taxon>
        <taxon>Pezizomycotina</taxon>
        <taxon>Sordariomycetes</taxon>
        <taxon>Sordariomycetidae</taxon>
        <taxon>Magnaporthales</taxon>
        <taxon>Pyriculariaceae</taxon>
        <taxon>Pyricularia</taxon>
    </lineage>
</organism>
<keyword evidence="2" id="KW-0732">Signal</keyword>
<dbReference type="GeneID" id="41962151"/>
<dbReference type="Proteomes" id="UP000515153">
    <property type="component" value="Unplaced"/>
</dbReference>
<keyword evidence="4" id="KW-1185">Reference proteome</keyword>